<dbReference type="Gene3D" id="3.40.50.12780">
    <property type="entry name" value="N-terminal domain of ligase-like"/>
    <property type="match status" value="1"/>
</dbReference>
<dbReference type="Proteomes" id="UP000541636">
    <property type="component" value="Unassembled WGS sequence"/>
</dbReference>
<organism evidence="1 2">
    <name type="scientific">Oleiagrimonas citrea</name>
    <dbReference type="NCBI Taxonomy" id="1665687"/>
    <lineage>
        <taxon>Bacteria</taxon>
        <taxon>Pseudomonadati</taxon>
        <taxon>Pseudomonadota</taxon>
        <taxon>Gammaproteobacteria</taxon>
        <taxon>Lysobacterales</taxon>
        <taxon>Rhodanobacteraceae</taxon>
        <taxon>Oleiagrimonas</taxon>
    </lineage>
</organism>
<evidence type="ECO:0000313" key="2">
    <source>
        <dbReference type="Proteomes" id="UP000541636"/>
    </source>
</evidence>
<comment type="caution">
    <text evidence="1">The sequence shown here is derived from an EMBL/GenBank/DDBJ whole genome shotgun (WGS) entry which is preliminary data.</text>
</comment>
<dbReference type="EMBL" id="JAAZQD010000005">
    <property type="protein sequence ID" value="NKZ39796.1"/>
    <property type="molecule type" value="Genomic_DNA"/>
</dbReference>
<accession>A0A846ZP45</accession>
<dbReference type="AlphaFoldDB" id="A0A846ZP45"/>
<proteinExistence type="predicted"/>
<reference evidence="1 2" key="1">
    <citation type="journal article" date="2017" name="Int. J. Syst. Evol. Microbiol.">
        <title>Oleiagrimonas citrea sp. nov., a marine bacterium isolated from tidal flat sediment and emended description of the genus Oleiagrimonas Fang et al. 2015 and Oleiagrimonas soli.</title>
        <authorList>
            <person name="Yang S.H."/>
            <person name="Seo H.S."/>
            <person name="Seong C.N."/>
            <person name="Kwon K.K."/>
        </authorList>
    </citation>
    <scope>NUCLEOTIDE SEQUENCE [LARGE SCALE GENOMIC DNA]</scope>
    <source>
        <strain evidence="1 2">MEBiC09124</strain>
    </source>
</reference>
<sequence>MTQQWAEKAGVALAYLAARKRNRLRTREQIRAHQARRWRALSRWLTAHAPFYAAYAGQPFECWPMMDKSQWMQHFDTLNTAGIALHDAYNVAERAERSRDFQPTLDGISVGLSTGTSGARGVFLASASERRRWAGAMLAKLLPGGLLARERIALLLRAGSNLYDTIQGARLTFRYFDLVQPLDELVDELDAYAPTILVGPAQALALLARLRSQGRARIAPRRVISAAEVLDPIDRTCMEQTWGIAIEQIYQATEGFLGHTCAQGVLHLNEDGLIVERAWIDRAQRRFVPIVTDLYRRTQPVVRYRLNDVLVQRELPCSCGSAHMALDRIEGREDDIVWLRARTGDASIPLFADALTRALLIADPAITDYQVDQIAPNALRIAIEPALDASREQLLRDALHALCERLDADMPDLIFAEMPAHALTHKRRRVRGLRPTRETEHA</sequence>
<dbReference type="InterPro" id="IPR042099">
    <property type="entry name" value="ANL_N_sf"/>
</dbReference>
<name>A0A846ZP45_9GAMM</name>
<gene>
    <name evidence="1" type="ORF">HF690_12640</name>
</gene>
<dbReference type="InterPro" id="IPR012685">
    <property type="entry name" value="CHP02304_F390_synth-rel"/>
</dbReference>
<dbReference type="PANTHER" id="PTHR36932">
    <property type="entry name" value="CAPSULAR POLYSACCHARIDE BIOSYNTHESIS PROTEIN"/>
    <property type="match status" value="1"/>
</dbReference>
<dbReference type="RefSeq" id="WP_168609700.1">
    <property type="nucleotide sequence ID" value="NZ_JAAZQD010000005.1"/>
</dbReference>
<protein>
    <submittedName>
        <fullName evidence="1">CoF synthetase</fullName>
    </submittedName>
</protein>
<evidence type="ECO:0000313" key="1">
    <source>
        <dbReference type="EMBL" id="NKZ39796.1"/>
    </source>
</evidence>
<dbReference type="NCBIfam" id="TIGR02304">
    <property type="entry name" value="aden_form_hyp"/>
    <property type="match status" value="1"/>
</dbReference>
<dbReference type="PANTHER" id="PTHR36932:SF1">
    <property type="entry name" value="CAPSULAR POLYSACCHARIDE BIOSYNTHESIS PROTEIN"/>
    <property type="match status" value="1"/>
</dbReference>
<dbReference type="InterPro" id="IPR053158">
    <property type="entry name" value="CapK_Type1_Caps_Biosynth"/>
</dbReference>
<keyword evidence="2" id="KW-1185">Reference proteome</keyword>